<feature type="modified residue" description="4-aspartylphosphate" evidence="3">
    <location>
        <position position="54"/>
    </location>
</feature>
<evidence type="ECO:0000259" key="4">
    <source>
        <dbReference type="PROSITE" id="PS50110"/>
    </source>
</evidence>
<reference evidence="5 6" key="1">
    <citation type="journal article" date="2011" name="Front. Microbiol.">
        <title>Genomic signatures of strain selection and enhancement in Bacillus atrophaeus var. globigii, a historical biowarfare simulant.</title>
        <authorList>
            <person name="Gibbons H.S."/>
            <person name="Broomall S.M."/>
            <person name="McNew L.A."/>
            <person name="Daligault H."/>
            <person name="Chapman C."/>
            <person name="Bruce D."/>
            <person name="Karavis M."/>
            <person name="Krepps M."/>
            <person name="McGregor P.A."/>
            <person name="Hong C."/>
            <person name="Park K.H."/>
            <person name="Akmal A."/>
            <person name="Feldman A."/>
            <person name="Lin J.S."/>
            <person name="Chang W.E."/>
            <person name="Higgs B.W."/>
            <person name="Demirev P."/>
            <person name="Lindquist J."/>
            <person name="Liem A."/>
            <person name="Fochler E."/>
            <person name="Read T.D."/>
            <person name="Tapia R."/>
            <person name="Johnson S."/>
            <person name="Bishop-Lilly K.A."/>
            <person name="Detter C."/>
            <person name="Han C."/>
            <person name="Sozhamannan S."/>
            <person name="Rosenzweig C.N."/>
            <person name="Skowronski E.W."/>
        </authorList>
    </citation>
    <scope>NUCLEOTIDE SEQUENCE [LARGE SCALE GENOMIC DNA]</scope>
    <source>
        <strain evidence="5 6">AIT1</strain>
    </source>
</reference>
<evidence type="ECO:0000256" key="2">
    <source>
        <dbReference type="ARBA" id="ARBA00022553"/>
    </source>
</evidence>
<dbReference type="PANTHER" id="PTHR44591">
    <property type="entry name" value="STRESS RESPONSE REGULATOR PROTEIN 1"/>
    <property type="match status" value="1"/>
</dbReference>
<dbReference type="RefSeq" id="WP_126757176.1">
    <property type="nucleotide sequence ID" value="NZ_PIPQ01000002.1"/>
</dbReference>
<evidence type="ECO:0000256" key="1">
    <source>
        <dbReference type="ARBA" id="ARBA00022500"/>
    </source>
</evidence>
<dbReference type="SUPFAM" id="SSF103039">
    <property type="entry name" value="CheC-like"/>
    <property type="match status" value="1"/>
</dbReference>
<dbReference type="SMART" id="SM00448">
    <property type="entry name" value="REC"/>
    <property type="match status" value="1"/>
</dbReference>
<dbReference type="PROSITE" id="PS50110">
    <property type="entry name" value="RESPONSE_REGULATORY"/>
    <property type="match status" value="1"/>
</dbReference>
<dbReference type="Proteomes" id="UP000286976">
    <property type="component" value="Unassembled WGS sequence"/>
</dbReference>
<name>A0A432X7V8_9GAMM</name>
<dbReference type="Pfam" id="PF00072">
    <property type="entry name" value="Response_reg"/>
    <property type="match status" value="1"/>
</dbReference>
<dbReference type="Gene3D" id="3.40.50.2300">
    <property type="match status" value="1"/>
</dbReference>
<dbReference type="EMBL" id="PIPQ01000002">
    <property type="protein sequence ID" value="RUO42961.1"/>
    <property type="molecule type" value="Genomic_DNA"/>
</dbReference>
<dbReference type="AlphaFoldDB" id="A0A432X7V8"/>
<proteinExistence type="predicted"/>
<organism evidence="5 6">
    <name type="scientific">Aliidiomarina taiwanensis</name>
    <dbReference type="NCBI Taxonomy" id="946228"/>
    <lineage>
        <taxon>Bacteria</taxon>
        <taxon>Pseudomonadati</taxon>
        <taxon>Pseudomonadota</taxon>
        <taxon>Gammaproteobacteria</taxon>
        <taxon>Alteromonadales</taxon>
        <taxon>Idiomarinaceae</taxon>
        <taxon>Aliidiomarina</taxon>
    </lineage>
</organism>
<dbReference type="InterPro" id="IPR050595">
    <property type="entry name" value="Bact_response_regulator"/>
</dbReference>
<keyword evidence="2 3" id="KW-0597">Phosphoprotein</keyword>
<dbReference type="InterPro" id="IPR028976">
    <property type="entry name" value="CheC-like_sf"/>
</dbReference>
<dbReference type="SUPFAM" id="SSF52172">
    <property type="entry name" value="CheY-like"/>
    <property type="match status" value="1"/>
</dbReference>
<sequence length="342" mass="37172">MPLPVLICDDSALARKQLARILPAAWDVDVSFAEHGEEALELIAEGKGALTFLDLNMPVMDGYQTLEEIRRRDLPAMVLVVSGDVQPEAKARVLALGAFEFIKKPTEVAVLERVLQEYGFFSATAEPPAAAAQQAADRGAELQVSHRDMYQEVANVAMGRAGELLARALDVFVQLPVPTVNQIAPSELHMVLTSVDQSAAVSAVTQGFTGDGITGEAMVIFNDTNMKDVSRLLGNDTHDKDYDIEALLDISNLLIGACLQGIGEQLYVRMNQAHPVILGRNVSVPELLKGAAKRWQEILAIEIGYKLEGFDIEFDLLLLFPSTALPAMNRQLAYLLDGDSVC</sequence>
<comment type="caution">
    <text evidence="5">The sequence shown here is derived from an EMBL/GenBank/DDBJ whole genome shotgun (WGS) entry which is preliminary data.</text>
</comment>
<protein>
    <submittedName>
        <fullName evidence="5">Response regulator</fullName>
    </submittedName>
</protein>
<dbReference type="OrthoDB" id="281471at2"/>
<keyword evidence="1" id="KW-0145">Chemotaxis</keyword>
<dbReference type="InterPro" id="IPR011006">
    <property type="entry name" value="CheY-like_superfamily"/>
</dbReference>
<dbReference type="InterPro" id="IPR001789">
    <property type="entry name" value="Sig_transdc_resp-reg_receiver"/>
</dbReference>
<keyword evidence="6" id="KW-1185">Reference proteome</keyword>
<dbReference type="CDD" id="cd17910">
    <property type="entry name" value="CheC_ClassII"/>
    <property type="match status" value="1"/>
</dbReference>
<evidence type="ECO:0000313" key="6">
    <source>
        <dbReference type="Proteomes" id="UP000286976"/>
    </source>
</evidence>
<dbReference type="GO" id="GO:0006935">
    <property type="term" value="P:chemotaxis"/>
    <property type="evidence" value="ECO:0007669"/>
    <property type="project" value="UniProtKB-KW"/>
</dbReference>
<dbReference type="GO" id="GO:0000160">
    <property type="term" value="P:phosphorelay signal transduction system"/>
    <property type="evidence" value="ECO:0007669"/>
    <property type="project" value="InterPro"/>
</dbReference>
<dbReference type="CDD" id="cd17593">
    <property type="entry name" value="REC_CheC-like"/>
    <property type="match status" value="1"/>
</dbReference>
<gene>
    <name evidence="5" type="ORF">CWE15_06045</name>
</gene>
<dbReference type="PANTHER" id="PTHR44591:SF24">
    <property type="entry name" value="PROTEIN-GLUTAMATE METHYLESTERASE_PROTEIN-GLUTAMINE GLUTAMINASE 1"/>
    <property type="match status" value="1"/>
</dbReference>
<dbReference type="Gene3D" id="3.40.1550.10">
    <property type="entry name" value="CheC-like"/>
    <property type="match status" value="1"/>
</dbReference>
<evidence type="ECO:0000313" key="5">
    <source>
        <dbReference type="EMBL" id="RUO42961.1"/>
    </source>
</evidence>
<accession>A0A432X7V8</accession>
<feature type="domain" description="Response regulatory" evidence="4">
    <location>
        <begin position="4"/>
        <end position="119"/>
    </location>
</feature>
<evidence type="ECO:0000256" key="3">
    <source>
        <dbReference type="PROSITE-ProRule" id="PRU00169"/>
    </source>
</evidence>